<keyword evidence="5 18" id="KW-0808">Transferase</keyword>
<name>A0A7X0W488_LISWE</name>
<dbReference type="InterPro" id="IPR040442">
    <property type="entry name" value="Pyrv_kinase-like_dom_sf"/>
</dbReference>
<dbReference type="InterPro" id="IPR008279">
    <property type="entry name" value="PEP-util_enz_mobile_dom"/>
</dbReference>
<feature type="domain" description="PEP-utilising enzyme C-terminal" evidence="17">
    <location>
        <begin position="521"/>
        <end position="868"/>
    </location>
</feature>
<dbReference type="GO" id="GO:0050242">
    <property type="term" value="F:pyruvate, phosphate dikinase activity"/>
    <property type="evidence" value="ECO:0007669"/>
    <property type="project" value="UniProtKB-UniRule"/>
</dbReference>
<evidence type="ECO:0000256" key="4">
    <source>
        <dbReference type="ARBA" id="ARBA00020138"/>
    </source>
</evidence>
<evidence type="ECO:0000256" key="2">
    <source>
        <dbReference type="ARBA" id="ARBA00007837"/>
    </source>
</evidence>
<dbReference type="GO" id="GO:0016301">
    <property type="term" value="F:kinase activity"/>
    <property type="evidence" value="ECO:0007669"/>
    <property type="project" value="UniProtKB-UniRule"/>
</dbReference>
<evidence type="ECO:0000256" key="11">
    <source>
        <dbReference type="PIRNR" id="PIRNR000853"/>
    </source>
</evidence>
<evidence type="ECO:0000256" key="1">
    <source>
        <dbReference type="ARBA" id="ARBA00001946"/>
    </source>
</evidence>
<comment type="similarity">
    <text evidence="2 11">Belongs to the PEP-utilizing enzyme family.</text>
</comment>
<feature type="domain" description="Pyruvate phosphate dikinase AMP/ATP-binding" evidence="16">
    <location>
        <begin position="303"/>
        <end position="349"/>
    </location>
</feature>
<dbReference type="PROSITE" id="PS00370">
    <property type="entry name" value="PEP_ENZYMES_PHOS_SITE"/>
    <property type="match status" value="1"/>
</dbReference>
<feature type="binding site" evidence="13">
    <location>
        <position position="617"/>
    </location>
    <ligand>
        <name>substrate</name>
    </ligand>
</feature>
<keyword evidence="10 14" id="KW-0460">Magnesium</keyword>
<comment type="caution">
    <text evidence="18">The sequence shown here is derived from an EMBL/GenBank/DDBJ whole genome shotgun (WGS) entry which is preliminary data.</text>
</comment>
<dbReference type="Gene3D" id="1.10.189.10">
    <property type="entry name" value="Pyruvate Phosphate Dikinase, domain 2"/>
    <property type="match status" value="1"/>
</dbReference>
<dbReference type="EMBL" id="JAAROP010000001">
    <property type="protein sequence ID" value="MBC1321762.1"/>
    <property type="molecule type" value="Genomic_DNA"/>
</dbReference>
<evidence type="ECO:0000256" key="12">
    <source>
        <dbReference type="PIRSR" id="PIRSR000853-1"/>
    </source>
</evidence>
<evidence type="ECO:0000259" key="17">
    <source>
        <dbReference type="Pfam" id="PF02896"/>
    </source>
</evidence>
<reference evidence="18 20" key="1">
    <citation type="submission" date="2020-03" db="EMBL/GenBank/DDBJ databases">
        <title>Soil Listeria distribution.</title>
        <authorList>
            <person name="Liao J."/>
            <person name="Wiedmann M."/>
        </authorList>
    </citation>
    <scope>NUCLEOTIDE SEQUENCE [LARGE SCALE GENOMIC DNA]</scope>
    <source>
        <strain evidence="18 20">FSL L7-1829</strain>
    </source>
</reference>
<dbReference type="EC" id="2.7.9.1" evidence="3 11"/>
<dbReference type="Gene3D" id="3.20.20.60">
    <property type="entry name" value="Phosphoenolpyruvate-binding domains"/>
    <property type="match status" value="1"/>
</dbReference>
<dbReference type="NCBIfam" id="TIGR01828">
    <property type="entry name" value="pyru_phos_dikin"/>
    <property type="match status" value="1"/>
</dbReference>
<comment type="catalytic activity">
    <reaction evidence="11">
        <text>pyruvate + phosphate + ATP = phosphoenolpyruvate + AMP + diphosphate + H(+)</text>
        <dbReference type="Rhea" id="RHEA:10756"/>
        <dbReference type="ChEBI" id="CHEBI:15361"/>
        <dbReference type="ChEBI" id="CHEBI:15378"/>
        <dbReference type="ChEBI" id="CHEBI:30616"/>
        <dbReference type="ChEBI" id="CHEBI:33019"/>
        <dbReference type="ChEBI" id="CHEBI:43474"/>
        <dbReference type="ChEBI" id="CHEBI:58702"/>
        <dbReference type="ChEBI" id="CHEBI:456215"/>
        <dbReference type="EC" id="2.7.9.1"/>
    </reaction>
</comment>
<gene>
    <name evidence="18" type="primary">ppdK</name>
    <name evidence="18" type="ORF">HB853_01470</name>
    <name evidence="19" type="ORF">HB853_02275</name>
</gene>
<dbReference type="SUPFAM" id="SSF56059">
    <property type="entry name" value="Glutathione synthetase ATP-binding domain-like"/>
    <property type="match status" value="1"/>
</dbReference>
<feature type="active site" description="Tele-phosphohistidine intermediate" evidence="12">
    <location>
        <position position="454"/>
    </location>
</feature>
<dbReference type="PANTHER" id="PTHR22931:SF9">
    <property type="entry name" value="PYRUVATE, PHOSPHATE DIKINASE 1, CHLOROPLASTIC"/>
    <property type="match status" value="1"/>
</dbReference>
<evidence type="ECO:0000256" key="7">
    <source>
        <dbReference type="ARBA" id="ARBA00022741"/>
    </source>
</evidence>
<dbReference type="NCBIfam" id="NF004531">
    <property type="entry name" value="PRK05878.1"/>
    <property type="match status" value="1"/>
</dbReference>
<organism evidence="18 20">
    <name type="scientific">Listeria welshimeri</name>
    <dbReference type="NCBI Taxonomy" id="1643"/>
    <lineage>
        <taxon>Bacteria</taxon>
        <taxon>Bacillati</taxon>
        <taxon>Bacillota</taxon>
        <taxon>Bacilli</taxon>
        <taxon>Bacillales</taxon>
        <taxon>Listeriaceae</taxon>
        <taxon>Listeria</taxon>
    </lineage>
</organism>
<feature type="binding site" evidence="13">
    <location>
        <position position="766"/>
    </location>
    <ligand>
        <name>substrate</name>
    </ligand>
</feature>
<dbReference type="InterPro" id="IPR010121">
    <property type="entry name" value="Pyruvate_phosphate_dikinase"/>
</dbReference>
<evidence type="ECO:0000313" key="20">
    <source>
        <dbReference type="Proteomes" id="UP000522007"/>
    </source>
</evidence>
<dbReference type="PROSITE" id="PS00742">
    <property type="entry name" value="PEP_ENZYMES_2"/>
    <property type="match status" value="1"/>
</dbReference>
<dbReference type="Gene3D" id="3.30.470.20">
    <property type="entry name" value="ATP-grasp fold, B domain"/>
    <property type="match status" value="1"/>
</dbReference>
<evidence type="ECO:0000259" key="16">
    <source>
        <dbReference type="Pfam" id="PF01326"/>
    </source>
</evidence>
<keyword evidence="18" id="KW-0670">Pyruvate</keyword>
<dbReference type="InterPro" id="IPR013815">
    <property type="entry name" value="ATP_grasp_subdomain_1"/>
</dbReference>
<keyword evidence="8 18" id="KW-0418">Kinase</keyword>
<sequence>MRKFVYQFSEGSKDMKNLLGGKGANLAEMTNIGLPVPPGFIISTDACNDYTTGNKHLSEEIFEEVKIHLSKLETQTGKVFGSTENPLLVSVRSGAPFSMPGMMDTVLNLGLNDSAARGLADLTGDARSAYDSYRRFIQMFGDVVFEIPSYQFEQALSRIKKANNYLLDTELTADDLTELIDAYKLIFSQATGNDFPQNPLEQLRLAIIAVFDSWMNPRAVIYRRLHDIDASLGTAVNIQAMVFGNTGESSGTGITFTRNPSTGEKEVFGEFLLNAQGEDVVAGIRTPEPISALQMRMPMVYNELLKTCELLENHYLDMQDIEFTIEKGKLYVLQTRSGKRTAKAAIQIAVDFVHEGKITREEAIMRVETKQLHQLLHPAFHESALKNGHVIASGLPASPGAATGQIYFEAKEAVQAAERGISVILVRNETSPEDIEGMARSNAILTAHGGMTSHAAVVARGMGKCCIAGCSELTINEKEKTITLKTGEKLYEGDYLSLDGSSGNIYLGEIALTEASIGGHFDELMGWADAAKKLMIRVNADTPTDFKKALLFGAEGIGLCRTEHMFFDEKRIPYVRQMILAESLKERESVLTILKEMQKADFSELFRIAEGRSVNIRLLDPPLHEFLPKNDHEIEQLAQDMNRTVPQIRKRIEALAEANPMLGHRGCRLAITFPEIYRMQAEAIMESAVIVHDEGIAVHPEIMIPLIATKSELSYIKKEIKQVIHAIFDRERMVLPYDIGTMIEIPRACVTADEIAEEAQFFSFGTNDLTQLTYGFSRDDATKFLADYYEKDILAKDPFMTIDKAGVGALVEMAVTRGRMTHEHLKMGVCGEHGGDPDSIQFFHQLGLTYVSCSPYRVPIARLAAAQAALGTKQLVATL</sequence>
<feature type="binding site" evidence="13">
    <location>
        <position position="765"/>
    </location>
    <ligand>
        <name>substrate</name>
    </ligand>
</feature>
<evidence type="ECO:0000259" key="15">
    <source>
        <dbReference type="Pfam" id="PF00391"/>
    </source>
</evidence>
<feature type="binding site" evidence="13">
    <location>
        <position position="744"/>
    </location>
    <ligand>
        <name>substrate</name>
    </ligand>
</feature>
<dbReference type="InterPro" id="IPR018274">
    <property type="entry name" value="PEP_util_AS"/>
</dbReference>
<comment type="cofactor">
    <cofactor evidence="1 11 14">
        <name>Mg(2+)</name>
        <dbReference type="ChEBI" id="CHEBI:18420"/>
    </cofactor>
</comment>
<dbReference type="SUPFAM" id="SSF51621">
    <property type="entry name" value="Phosphoenolpyruvate/pyruvate domain"/>
    <property type="match status" value="1"/>
</dbReference>
<dbReference type="Pfam" id="PF00391">
    <property type="entry name" value="PEP-utilizers"/>
    <property type="match status" value="1"/>
</dbReference>
<dbReference type="GO" id="GO:0005524">
    <property type="term" value="F:ATP binding"/>
    <property type="evidence" value="ECO:0007669"/>
    <property type="project" value="UniProtKB-UniRule"/>
</dbReference>
<feature type="active site" description="Proton donor" evidence="12">
    <location>
        <position position="830"/>
    </location>
</feature>
<evidence type="ECO:0000256" key="10">
    <source>
        <dbReference type="ARBA" id="ARBA00022842"/>
    </source>
</evidence>
<feature type="binding site" evidence="13">
    <location>
        <position position="561"/>
    </location>
    <ligand>
        <name>substrate</name>
    </ligand>
</feature>
<keyword evidence="7" id="KW-0547">Nucleotide-binding</keyword>
<evidence type="ECO:0000256" key="14">
    <source>
        <dbReference type="PIRSR" id="PIRSR000853-3"/>
    </source>
</evidence>
<evidence type="ECO:0000256" key="3">
    <source>
        <dbReference type="ARBA" id="ARBA00011994"/>
    </source>
</evidence>
<dbReference type="Pfam" id="PF02896">
    <property type="entry name" value="PEP-utilizers_C"/>
    <property type="match status" value="1"/>
</dbReference>
<feature type="domain" description="Pyruvate phosphate dikinase AMP/ATP-binding" evidence="16">
    <location>
        <begin position="17"/>
        <end position="294"/>
    </location>
</feature>
<dbReference type="InterPro" id="IPR015813">
    <property type="entry name" value="Pyrv/PenolPyrv_kinase-like_dom"/>
</dbReference>
<protein>
    <recommendedName>
        <fullName evidence="4 11">Pyruvate, phosphate dikinase</fullName>
        <ecNumber evidence="3 11">2.7.9.1</ecNumber>
    </recommendedName>
</protein>
<dbReference type="AlphaFoldDB" id="A0A7X0W488"/>
<feature type="binding site" evidence="14">
    <location>
        <position position="744"/>
    </location>
    <ligand>
        <name>Mg(2+)</name>
        <dbReference type="ChEBI" id="CHEBI:18420"/>
    </ligand>
</feature>
<dbReference type="Proteomes" id="UP000522007">
    <property type="component" value="Unassembled WGS sequence"/>
</dbReference>
<dbReference type="Gene3D" id="3.30.1490.20">
    <property type="entry name" value="ATP-grasp fold, A domain"/>
    <property type="match status" value="1"/>
</dbReference>
<evidence type="ECO:0000256" key="9">
    <source>
        <dbReference type="ARBA" id="ARBA00022840"/>
    </source>
</evidence>
<evidence type="ECO:0000256" key="8">
    <source>
        <dbReference type="ARBA" id="ARBA00022777"/>
    </source>
</evidence>
<dbReference type="SUPFAM" id="SSF52009">
    <property type="entry name" value="Phosphohistidine domain"/>
    <property type="match status" value="1"/>
</dbReference>
<dbReference type="Pfam" id="PF01326">
    <property type="entry name" value="PPDK_N"/>
    <property type="match status" value="2"/>
</dbReference>
<evidence type="ECO:0000256" key="13">
    <source>
        <dbReference type="PIRSR" id="PIRSR000853-2"/>
    </source>
</evidence>
<evidence type="ECO:0000256" key="6">
    <source>
        <dbReference type="ARBA" id="ARBA00022723"/>
    </source>
</evidence>
<keyword evidence="6 14" id="KW-0479">Metal-binding</keyword>
<accession>A0A7X0W488</accession>
<evidence type="ECO:0000256" key="5">
    <source>
        <dbReference type="ARBA" id="ARBA00022679"/>
    </source>
</evidence>
<dbReference type="InterPro" id="IPR000121">
    <property type="entry name" value="PEP_util_C"/>
</dbReference>
<proteinExistence type="inferred from homology"/>
<feature type="binding site" evidence="13">
    <location>
        <position position="767"/>
    </location>
    <ligand>
        <name>substrate</name>
    </ligand>
</feature>
<dbReference type="Gene3D" id="1.20.80.30">
    <property type="match status" value="1"/>
</dbReference>
<dbReference type="InterPro" id="IPR023151">
    <property type="entry name" value="PEP_util_CS"/>
</dbReference>
<evidence type="ECO:0000313" key="19">
    <source>
        <dbReference type="EMBL" id="MBC1321762.1"/>
    </source>
</evidence>
<feature type="binding site" evidence="13">
    <location>
        <position position="768"/>
    </location>
    <ligand>
        <name>substrate</name>
    </ligand>
</feature>
<evidence type="ECO:0000313" key="18">
    <source>
        <dbReference type="EMBL" id="MBC1321601.1"/>
    </source>
</evidence>
<dbReference type="PIRSF" id="PIRSF000853">
    <property type="entry name" value="PPDK"/>
    <property type="match status" value="1"/>
</dbReference>
<dbReference type="InterPro" id="IPR002192">
    <property type="entry name" value="PPDK_AMP/ATP-bd"/>
</dbReference>
<dbReference type="EMBL" id="JAAROP010000001">
    <property type="protein sequence ID" value="MBC1321601.1"/>
    <property type="molecule type" value="Genomic_DNA"/>
</dbReference>
<dbReference type="InterPro" id="IPR036637">
    <property type="entry name" value="Phosphohistidine_dom_sf"/>
</dbReference>
<dbReference type="Gene3D" id="3.50.30.10">
    <property type="entry name" value="Phosphohistidine domain"/>
    <property type="match status" value="1"/>
</dbReference>
<dbReference type="GO" id="GO:0046872">
    <property type="term" value="F:metal ion binding"/>
    <property type="evidence" value="ECO:0007669"/>
    <property type="project" value="UniProtKB-UniRule"/>
</dbReference>
<feature type="domain" description="PEP-utilising enzyme mobile" evidence="15">
    <location>
        <begin position="423"/>
        <end position="503"/>
    </location>
</feature>
<feature type="binding site" evidence="14">
    <location>
        <position position="768"/>
    </location>
    <ligand>
        <name>Mg(2+)</name>
        <dbReference type="ChEBI" id="CHEBI:18420"/>
    </ligand>
</feature>
<keyword evidence="9" id="KW-0067">ATP-binding</keyword>
<dbReference type="PANTHER" id="PTHR22931">
    <property type="entry name" value="PHOSPHOENOLPYRUVATE DIKINASE-RELATED"/>
    <property type="match status" value="1"/>
</dbReference>